<dbReference type="Proteomes" id="UP000789831">
    <property type="component" value="Unassembled WGS sequence"/>
</dbReference>
<keyword evidence="2" id="KW-1185">Reference proteome</keyword>
<proteinExistence type="predicted"/>
<dbReference type="AlphaFoldDB" id="A0A9N8WJ16"/>
<dbReference type="EMBL" id="CAJVPL010000385">
    <property type="protein sequence ID" value="CAG8490780.1"/>
    <property type="molecule type" value="Genomic_DNA"/>
</dbReference>
<accession>A0A9N8WJ16</accession>
<comment type="caution">
    <text evidence="1">The sequence shown here is derived from an EMBL/GenBank/DDBJ whole genome shotgun (WGS) entry which is preliminary data.</text>
</comment>
<protein>
    <submittedName>
        <fullName evidence="1">11507_t:CDS:1</fullName>
    </submittedName>
</protein>
<sequence length="136" mass="15079">MPRPAFMCIILPACDGEHFPKTAVHELEVFLEVVLSKLGHPMNPTATQDRQLDISITQDILFSSQRFGTSFSIDTYISPSCMISEAIEKGREFAQENLGSPTVSMAHSPRVNIISIEIRNPGLGPTRVDSLMKVDY</sequence>
<name>A0A9N8WJ16_9GLOM</name>
<gene>
    <name evidence="1" type="ORF">AGERDE_LOCUS3737</name>
</gene>
<organism evidence="1 2">
    <name type="scientific">Ambispora gerdemannii</name>
    <dbReference type="NCBI Taxonomy" id="144530"/>
    <lineage>
        <taxon>Eukaryota</taxon>
        <taxon>Fungi</taxon>
        <taxon>Fungi incertae sedis</taxon>
        <taxon>Mucoromycota</taxon>
        <taxon>Glomeromycotina</taxon>
        <taxon>Glomeromycetes</taxon>
        <taxon>Archaeosporales</taxon>
        <taxon>Ambisporaceae</taxon>
        <taxon>Ambispora</taxon>
    </lineage>
</organism>
<evidence type="ECO:0000313" key="2">
    <source>
        <dbReference type="Proteomes" id="UP000789831"/>
    </source>
</evidence>
<reference evidence="1" key="1">
    <citation type="submission" date="2021-06" db="EMBL/GenBank/DDBJ databases">
        <authorList>
            <person name="Kallberg Y."/>
            <person name="Tangrot J."/>
            <person name="Rosling A."/>
        </authorList>
    </citation>
    <scope>NUCLEOTIDE SEQUENCE</scope>
    <source>
        <strain evidence="1">MT106</strain>
    </source>
</reference>
<evidence type="ECO:0000313" key="1">
    <source>
        <dbReference type="EMBL" id="CAG8490780.1"/>
    </source>
</evidence>